<keyword evidence="2" id="KW-1185">Reference proteome</keyword>
<dbReference type="EMBL" id="CAWUPB010000913">
    <property type="protein sequence ID" value="CAK7331262.1"/>
    <property type="molecule type" value="Genomic_DNA"/>
</dbReference>
<accession>A0AAV1R9W3</accession>
<protein>
    <submittedName>
        <fullName evidence="1">Uncharacterized protein</fullName>
    </submittedName>
</protein>
<gene>
    <name evidence="1" type="ORF">DCAF_LOCUS8378</name>
</gene>
<name>A0AAV1R9W3_9ROSI</name>
<reference evidence="1 2" key="1">
    <citation type="submission" date="2024-01" db="EMBL/GenBank/DDBJ databases">
        <authorList>
            <person name="Waweru B."/>
        </authorList>
    </citation>
    <scope>NUCLEOTIDE SEQUENCE [LARGE SCALE GENOMIC DNA]</scope>
</reference>
<proteinExistence type="predicted"/>
<dbReference type="Proteomes" id="UP001314170">
    <property type="component" value="Unassembled WGS sequence"/>
</dbReference>
<sequence length="168" mass="18503">METLTSLSTKVFTKSNSETLSPSRSAQLGRSDFGFSPSPILKKAHFDHLILFRRRDAPLLVMKSHSASDAEVFTGFETAVSGNQKISSKSYCVLYSSIQFCAYCDFKTMIVASLLCRTYKNCSREVPVAEGVYVRGAISPGWGRTNAWSVGSIKCHATKLVRGTHMDC</sequence>
<comment type="caution">
    <text evidence="1">The sequence shown here is derived from an EMBL/GenBank/DDBJ whole genome shotgun (WGS) entry which is preliminary data.</text>
</comment>
<evidence type="ECO:0000313" key="1">
    <source>
        <dbReference type="EMBL" id="CAK7331262.1"/>
    </source>
</evidence>
<evidence type="ECO:0000313" key="2">
    <source>
        <dbReference type="Proteomes" id="UP001314170"/>
    </source>
</evidence>
<dbReference type="AlphaFoldDB" id="A0AAV1R9W3"/>
<organism evidence="1 2">
    <name type="scientific">Dovyalis caffra</name>
    <dbReference type="NCBI Taxonomy" id="77055"/>
    <lineage>
        <taxon>Eukaryota</taxon>
        <taxon>Viridiplantae</taxon>
        <taxon>Streptophyta</taxon>
        <taxon>Embryophyta</taxon>
        <taxon>Tracheophyta</taxon>
        <taxon>Spermatophyta</taxon>
        <taxon>Magnoliopsida</taxon>
        <taxon>eudicotyledons</taxon>
        <taxon>Gunneridae</taxon>
        <taxon>Pentapetalae</taxon>
        <taxon>rosids</taxon>
        <taxon>fabids</taxon>
        <taxon>Malpighiales</taxon>
        <taxon>Salicaceae</taxon>
        <taxon>Flacourtieae</taxon>
        <taxon>Dovyalis</taxon>
    </lineage>
</organism>